<proteinExistence type="inferred from homology"/>
<evidence type="ECO:0000256" key="13">
    <source>
        <dbReference type="ARBA" id="ARBA00047565"/>
    </source>
</evidence>
<comment type="subcellular location">
    <subcellularLocation>
        <location evidence="1">Nucleus speckle</location>
    </subcellularLocation>
</comment>
<evidence type="ECO:0000256" key="2">
    <source>
        <dbReference type="ARBA" id="ARBA00007879"/>
    </source>
</evidence>
<dbReference type="EMBL" id="HBFQ01037875">
    <property type="protein sequence ID" value="CAD8852431.1"/>
    <property type="molecule type" value="Transcribed_RNA"/>
</dbReference>
<dbReference type="SUPFAM" id="SSF51197">
    <property type="entry name" value="Clavaminate synthase-like"/>
    <property type="match status" value="1"/>
</dbReference>
<comment type="catalytic activity">
    <reaction evidence="13">
        <text>an N(6)-methyladenosine in mRNA + 2-oxoglutarate + O2 = an adenosine in mRNA + formaldehyde + succinate + CO2</text>
        <dbReference type="Rhea" id="RHEA:49520"/>
        <dbReference type="Rhea" id="RHEA-COMP:12414"/>
        <dbReference type="Rhea" id="RHEA-COMP:12417"/>
        <dbReference type="ChEBI" id="CHEBI:15379"/>
        <dbReference type="ChEBI" id="CHEBI:16526"/>
        <dbReference type="ChEBI" id="CHEBI:16810"/>
        <dbReference type="ChEBI" id="CHEBI:16842"/>
        <dbReference type="ChEBI" id="CHEBI:30031"/>
        <dbReference type="ChEBI" id="CHEBI:74411"/>
        <dbReference type="ChEBI" id="CHEBI:74449"/>
        <dbReference type="EC" id="1.14.11.53"/>
    </reaction>
    <physiologicalReaction direction="left-to-right" evidence="13">
        <dbReference type="Rhea" id="RHEA:49521"/>
    </physiologicalReaction>
</comment>
<dbReference type="InterPro" id="IPR032860">
    <property type="entry name" value="ALKBH5"/>
</dbReference>
<feature type="domain" description="Fe2OG dioxygenase" evidence="14">
    <location>
        <begin position="131"/>
        <end position="230"/>
    </location>
</feature>
<sequence>MEVIGGDALGPLWDGPPREAMSQDRRELAAKIAMSLKLFAKFYGSQECDQIEAWLDEMVLRGEAGLFEAPRTVDVVSHRTKYFFGNGYTYGQGCQGKEELLPLGSVDAIPLWLTTLVIQPLVSKGILPQGWVDSVVVNDYRSGGSIVSHVDPLHLFARPILTATFFCPAKLVFGASFDPARTVPPAYSQMLPRGSVLVLDGTSANDVTHGMRPEDLFGARRVSIVLRHVLDHAPTYLPPGTLNPRERSRLIRGVQGRWRDPASKTFFIVRQLSVAVLSVLRGDPDEGEEPFSHSATWRLTPREDGLVCNTGLLDLDGLFPQRLQWKPLNPNHEKIGFTWIRLHGD</sequence>
<dbReference type="Gene3D" id="2.60.120.590">
    <property type="entry name" value="Alpha-ketoglutarate-dependent dioxygenase AlkB-like"/>
    <property type="match status" value="1"/>
</dbReference>
<dbReference type="InterPro" id="IPR037151">
    <property type="entry name" value="AlkB-like_sf"/>
</dbReference>
<evidence type="ECO:0000256" key="8">
    <source>
        <dbReference type="ARBA" id="ARBA00023004"/>
    </source>
</evidence>
<evidence type="ECO:0000256" key="4">
    <source>
        <dbReference type="ARBA" id="ARBA00018485"/>
    </source>
</evidence>
<keyword evidence="6" id="KW-0223">Dioxygenase</keyword>
<keyword evidence="10" id="KW-0539">Nucleus</keyword>
<dbReference type="EC" id="1.14.11.53" evidence="3"/>
<evidence type="ECO:0000256" key="12">
    <source>
        <dbReference type="ARBA" id="ARBA00033313"/>
    </source>
</evidence>
<dbReference type="GO" id="GO:0016607">
    <property type="term" value="C:nuclear speck"/>
    <property type="evidence" value="ECO:0007669"/>
    <property type="project" value="UniProtKB-SubCell"/>
</dbReference>
<dbReference type="GO" id="GO:0006397">
    <property type="term" value="P:mRNA processing"/>
    <property type="evidence" value="ECO:0007669"/>
    <property type="project" value="InterPro"/>
</dbReference>
<accession>A0A7S1AFD5</accession>
<keyword evidence="8" id="KW-0408">Iron</keyword>
<comment type="similarity">
    <text evidence="2">Belongs to the alkB family.</text>
</comment>
<evidence type="ECO:0000256" key="10">
    <source>
        <dbReference type="ARBA" id="ARBA00023242"/>
    </source>
</evidence>
<evidence type="ECO:0000259" key="14">
    <source>
        <dbReference type="PROSITE" id="PS51471"/>
    </source>
</evidence>
<dbReference type="GO" id="GO:0006406">
    <property type="term" value="P:mRNA export from nucleus"/>
    <property type="evidence" value="ECO:0007669"/>
    <property type="project" value="TreeGrafter"/>
</dbReference>
<evidence type="ECO:0000256" key="6">
    <source>
        <dbReference type="ARBA" id="ARBA00022964"/>
    </source>
</evidence>
<reference evidence="15" key="1">
    <citation type="submission" date="2021-01" db="EMBL/GenBank/DDBJ databases">
        <authorList>
            <person name="Corre E."/>
            <person name="Pelletier E."/>
            <person name="Niang G."/>
            <person name="Scheremetjew M."/>
            <person name="Finn R."/>
            <person name="Kale V."/>
            <person name="Holt S."/>
            <person name="Cochrane G."/>
            <person name="Meng A."/>
            <person name="Brown T."/>
            <person name="Cohen L."/>
        </authorList>
    </citation>
    <scope>NUCLEOTIDE SEQUENCE</scope>
</reference>
<evidence type="ECO:0000313" key="15">
    <source>
        <dbReference type="EMBL" id="CAD8852431.1"/>
    </source>
</evidence>
<evidence type="ECO:0000256" key="7">
    <source>
        <dbReference type="ARBA" id="ARBA00023002"/>
    </source>
</evidence>
<dbReference type="Pfam" id="PF13532">
    <property type="entry name" value="2OG-FeII_Oxy_2"/>
    <property type="match status" value="1"/>
</dbReference>
<organism evidence="15">
    <name type="scientific">Noctiluca scintillans</name>
    <name type="common">Sea sparkle</name>
    <name type="synonym">Red tide dinoflagellate</name>
    <dbReference type="NCBI Taxonomy" id="2966"/>
    <lineage>
        <taxon>Eukaryota</taxon>
        <taxon>Sar</taxon>
        <taxon>Alveolata</taxon>
        <taxon>Dinophyceae</taxon>
        <taxon>Noctilucales</taxon>
        <taxon>Noctilucaceae</taxon>
        <taxon>Noctiluca</taxon>
    </lineage>
</organism>
<dbReference type="AlphaFoldDB" id="A0A7S1AFD5"/>
<evidence type="ECO:0000256" key="9">
    <source>
        <dbReference type="ARBA" id="ARBA00023157"/>
    </source>
</evidence>
<dbReference type="GO" id="GO:0046872">
    <property type="term" value="F:metal ion binding"/>
    <property type="evidence" value="ECO:0007669"/>
    <property type="project" value="UniProtKB-KW"/>
</dbReference>
<dbReference type="PANTHER" id="PTHR32074">
    <property type="entry name" value="RNA DEMETHYLASE ALKBH5"/>
    <property type="match status" value="1"/>
</dbReference>
<dbReference type="InterPro" id="IPR005123">
    <property type="entry name" value="Oxoglu/Fe-dep_dioxygenase_dom"/>
</dbReference>
<keyword evidence="7" id="KW-0560">Oxidoreductase</keyword>
<evidence type="ECO:0000256" key="11">
    <source>
        <dbReference type="ARBA" id="ARBA00030726"/>
    </source>
</evidence>
<dbReference type="PANTHER" id="PTHR32074:SF2">
    <property type="entry name" value="RNA DEMETHYLASE ALKBH5"/>
    <property type="match status" value="1"/>
</dbReference>
<evidence type="ECO:0000256" key="3">
    <source>
        <dbReference type="ARBA" id="ARBA00012931"/>
    </source>
</evidence>
<dbReference type="PROSITE" id="PS51471">
    <property type="entry name" value="FE2OG_OXY"/>
    <property type="match status" value="1"/>
</dbReference>
<dbReference type="GO" id="GO:1990931">
    <property type="term" value="F:mRNA N6-methyladenosine dioxygenase activity"/>
    <property type="evidence" value="ECO:0007669"/>
    <property type="project" value="UniProtKB-EC"/>
</dbReference>
<evidence type="ECO:0000256" key="5">
    <source>
        <dbReference type="ARBA" id="ARBA00022723"/>
    </source>
</evidence>
<gene>
    <name evidence="15" type="ORF">NSCI0253_LOCUS26781</name>
</gene>
<keyword evidence="9" id="KW-1015">Disulfide bond</keyword>
<protein>
    <recommendedName>
        <fullName evidence="4">RNA demethylase ALKBH5</fullName>
        <ecNumber evidence="3">1.14.11.53</ecNumber>
    </recommendedName>
    <alternativeName>
        <fullName evidence="11">Alkylated DNA repair protein alkB homolog 5</fullName>
    </alternativeName>
    <alternativeName>
        <fullName evidence="12">Alpha-ketoglutarate-dependent dioxygenase alkB homolog 5</fullName>
    </alternativeName>
</protein>
<keyword evidence="5" id="KW-0479">Metal-binding</keyword>
<name>A0A7S1AFD5_NOCSC</name>
<evidence type="ECO:0000256" key="1">
    <source>
        <dbReference type="ARBA" id="ARBA00004324"/>
    </source>
</evidence>
<dbReference type="InterPro" id="IPR027450">
    <property type="entry name" value="AlkB-like"/>
</dbReference>